<gene>
    <name evidence="4" type="ORF">BHF68_06130</name>
</gene>
<dbReference type="GO" id="GO:0000160">
    <property type="term" value="P:phosphorelay signal transduction system"/>
    <property type="evidence" value="ECO:0007669"/>
    <property type="project" value="InterPro"/>
</dbReference>
<sequence>MVSKILIVDDSSTDRLIISGMLYDYDIVTACDGREAMQLIAKDPHIDLMILDLNMPIMNGFEVLNEIKRNPAYKEIRTIILTNSDEVDNEVKGLKLGAVDYIRKPLNIESLRIRIDIHLRLKDAQRKMEQDNERLDAMVAKKTRELVATRDITIHALVGLLEVRNVESSNHTIRTKKIMRVLCRHLQKKEAYRDILTDEYINELVTTTPLHDIGKVGIPDRILLKPDRLTDEEYTIMKKHVVYGVQALKDEIHDEKDIPSFIKTAIEIAGSHHEKFDGTGYPLGLSGESIPLPGRLMAIIDVYDALMSKRVYKPAYDSSRTIQYITEQSGKHFDPAIVQGFLEVKDEIIAISLEHIQEELLEEAY</sequence>
<dbReference type="Gene3D" id="1.10.3210.10">
    <property type="entry name" value="Hypothetical protein af1432"/>
    <property type="match status" value="1"/>
</dbReference>
<dbReference type="InterPro" id="IPR001789">
    <property type="entry name" value="Sig_transdc_resp-reg_receiver"/>
</dbReference>
<dbReference type="Pfam" id="PF00072">
    <property type="entry name" value="Response_reg"/>
    <property type="match status" value="1"/>
</dbReference>
<dbReference type="AlphaFoldDB" id="A0A1E5G3K9"/>
<comment type="caution">
    <text evidence="4">The sequence shown here is derived from an EMBL/GenBank/DDBJ whole genome shotgun (WGS) entry which is preliminary data.</text>
</comment>
<evidence type="ECO:0000259" key="3">
    <source>
        <dbReference type="PROSITE" id="PS51832"/>
    </source>
</evidence>
<feature type="domain" description="Response regulatory" evidence="2">
    <location>
        <begin position="4"/>
        <end position="119"/>
    </location>
</feature>
<keyword evidence="5" id="KW-1185">Reference proteome</keyword>
<keyword evidence="1" id="KW-0597">Phosphoprotein</keyword>
<evidence type="ECO:0000256" key="1">
    <source>
        <dbReference type="PROSITE-ProRule" id="PRU00169"/>
    </source>
</evidence>
<evidence type="ECO:0000313" key="4">
    <source>
        <dbReference type="EMBL" id="OEF97172.1"/>
    </source>
</evidence>
<organism evidence="4 5">
    <name type="scientific">Desulfuribacillus alkaliarsenatis</name>
    <dbReference type="NCBI Taxonomy" id="766136"/>
    <lineage>
        <taxon>Bacteria</taxon>
        <taxon>Bacillati</taxon>
        <taxon>Bacillota</taxon>
        <taxon>Desulfuribacillia</taxon>
        <taxon>Desulfuribacillales</taxon>
        <taxon>Desulfuribacillaceae</taxon>
        <taxon>Desulfuribacillus</taxon>
    </lineage>
</organism>
<dbReference type="PANTHER" id="PTHR45228">
    <property type="entry name" value="CYCLIC DI-GMP PHOSPHODIESTERASE TM_0186-RELATED"/>
    <property type="match status" value="1"/>
</dbReference>
<dbReference type="CDD" id="cd00077">
    <property type="entry name" value="HDc"/>
    <property type="match status" value="1"/>
</dbReference>
<dbReference type="Gene3D" id="3.40.50.2300">
    <property type="match status" value="1"/>
</dbReference>
<dbReference type="STRING" id="766136.BHF68_06130"/>
<feature type="domain" description="HD-GYP" evidence="3">
    <location>
        <begin position="146"/>
        <end position="357"/>
    </location>
</feature>
<dbReference type="Pfam" id="PF13487">
    <property type="entry name" value="HD_5"/>
    <property type="match status" value="1"/>
</dbReference>
<dbReference type="InterPro" id="IPR052020">
    <property type="entry name" value="Cyclic_di-GMP/3'3'-cGAMP_PDE"/>
</dbReference>
<evidence type="ECO:0000313" key="5">
    <source>
        <dbReference type="Proteomes" id="UP000094296"/>
    </source>
</evidence>
<dbReference type="Proteomes" id="UP000094296">
    <property type="component" value="Unassembled WGS sequence"/>
</dbReference>
<dbReference type="SMART" id="SM00471">
    <property type="entry name" value="HDc"/>
    <property type="match status" value="1"/>
</dbReference>
<dbReference type="PROSITE" id="PS51832">
    <property type="entry name" value="HD_GYP"/>
    <property type="match status" value="1"/>
</dbReference>
<feature type="modified residue" description="4-aspartylphosphate" evidence="1">
    <location>
        <position position="52"/>
    </location>
</feature>
<dbReference type="InterPro" id="IPR003607">
    <property type="entry name" value="HD/PDEase_dom"/>
</dbReference>
<evidence type="ECO:0000259" key="2">
    <source>
        <dbReference type="PROSITE" id="PS50110"/>
    </source>
</evidence>
<protein>
    <submittedName>
        <fullName evidence="4">Two-component system response regulator</fullName>
    </submittedName>
</protein>
<proteinExistence type="predicted"/>
<dbReference type="InterPro" id="IPR037522">
    <property type="entry name" value="HD_GYP_dom"/>
</dbReference>
<reference evidence="4 5" key="1">
    <citation type="submission" date="2016-09" db="EMBL/GenBank/DDBJ databases">
        <title>Draft genome sequence for the type strain of Desulfuribacillus alkaliarsenatis AHT28, an obligately anaerobic, sulfidogenic bacterium isolated from Russian soda lake sediments.</title>
        <authorList>
            <person name="Abin C.A."/>
            <person name="Hollibaugh J.T."/>
        </authorList>
    </citation>
    <scope>NUCLEOTIDE SEQUENCE [LARGE SCALE GENOMIC DNA]</scope>
    <source>
        <strain evidence="4 5">AHT28</strain>
    </source>
</reference>
<dbReference type="SUPFAM" id="SSF109604">
    <property type="entry name" value="HD-domain/PDEase-like"/>
    <property type="match status" value="1"/>
</dbReference>
<dbReference type="InterPro" id="IPR011006">
    <property type="entry name" value="CheY-like_superfamily"/>
</dbReference>
<dbReference type="PROSITE" id="PS50110">
    <property type="entry name" value="RESPONSE_REGULATORY"/>
    <property type="match status" value="1"/>
</dbReference>
<dbReference type="SUPFAM" id="SSF52172">
    <property type="entry name" value="CheY-like"/>
    <property type="match status" value="1"/>
</dbReference>
<dbReference type="PANTHER" id="PTHR45228:SF5">
    <property type="entry name" value="CYCLIC DI-GMP PHOSPHODIESTERASE VC_1348-RELATED"/>
    <property type="match status" value="1"/>
</dbReference>
<name>A0A1E5G3K9_9FIRM</name>
<accession>A0A1E5G3K9</accession>
<dbReference type="SMART" id="SM00448">
    <property type="entry name" value="REC"/>
    <property type="match status" value="1"/>
</dbReference>
<dbReference type="OrthoDB" id="9759601at2"/>
<dbReference type="RefSeq" id="WP_069643218.1">
    <property type="nucleotide sequence ID" value="NZ_MIJE01000022.1"/>
</dbReference>
<dbReference type="EMBL" id="MIJE01000022">
    <property type="protein sequence ID" value="OEF97172.1"/>
    <property type="molecule type" value="Genomic_DNA"/>
</dbReference>